<organism evidence="1 2">
    <name type="scientific">Moraxella lacunata</name>
    <dbReference type="NCBI Taxonomy" id="477"/>
    <lineage>
        <taxon>Bacteria</taxon>
        <taxon>Pseudomonadati</taxon>
        <taxon>Pseudomonadota</taxon>
        <taxon>Gammaproteobacteria</taxon>
        <taxon>Moraxellales</taxon>
        <taxon>Moraxellaceae</taxon>
        <taxon>Moraxella</taxon>
    </lineage>
</organism>
<dbReference type="Proteomes" id="UP000254107">
    <property type="component" value="Unassembled WGS sequence"/>
</dbReference>
<name>A0A378QEB9_MORLA</name>
<dbReference type="AlphaFoldDB" id="A0A378QEB9"/>
<evidence type="ECO:0000313" key="1">
    <source>
        <dbReference type="EMBL" id="STY98830.1"/>
    </source>
</evidence>
<dbReference type="EMBL" id="UGQC01000001">
    <property type="protein sequence ID" value="STY98830.1"/>
    <property type="molecule type" value="Genomic_DNA"/>
</dbReference>
<sequence>MGGLLDLRFNYHANQQVNKISNFFDIFGYLSDEYYNVNLLT</sequence>
<accession>A0A378QEB9</accession>
<proteinExistence type="predicted"/>
<protein>
    <submittedName>
        <fullName evidence="1">Uncharacterized protein</fullName>
    </submittedName>
</protein>
<gene>
    <name evidence="1" type="ORF">NCTC7911_00194</name>
</gene>
<evidence type="ECO:0000313" key="2">
    <source>
        <dbReference type="Proteomes" id="UP000254107"/>
    </source>
</evidence>
<reference evidence="1 2" key="1">
    <citation type="submission" date="2018-06" db="EMBL/GenBank/DDBJ databases">
        <authorList>
            <consortium name="Pathogen Informatics"/>
            <person name="Doyle S."/>
        </authorList>
    </citation>
    <scope>NUCLEOTIDE SEQUENCE [LARGE SCALE GENOMIC DNA]</scope>
    <source>
        <strain evidence="1 2">NCTC7911</strain>
    </source>
</reference>
<keyword evidence="2" id="KW-1185">Reference proteome</keyword>